<gene>
    <name evidence="1" type="ORF">CCS01_01950</name>
</gene>
<dbReference type="EMBL" id="NHRY01000037">
    <property type="protein sequence ID" value="PPQ38845.1"/>
    <property type="molecule type" value="Genomic_DNA"/>
</dbReference>
<dbReference type="Gene3D" id="3.10.450.710">
    <property type="entry name" value="Tgt2/MlaC"/>
    <property type="match status" value="1"/>
</dbReference>
<keyword evidence="2" id="KW-1185">Reference proteome</keyword>
<evidence type="ECO:0000313" key="2">
    <source>
        <dbReference type="Proteomes" id="UP000239724"/>
    </source>
</evidence>
<comment type="caution">
    <text evidence="1">The sequence shown here is derived from an EMBL/GenBank/DDBJ whole genome shotgun (WGS) entry which is preliminary data.</text>
</comment>
<accession>A0A2S6NNH1</accession>
<name>A0A2S6NNH1_RHOGL</name>
<reference evidence="1 2" key="1">
    <citation type="journal article" date="2018" name="Arch. Microbiol.">
        <title>New insights into the metabolic potential of the phototrophic purple bacterium Rhodopila globiformis DSM 161(T) from its draft genome sequence and evidence for a vanadium-dependent nitrogenase.</title>
        <authorList>
            <person name="Imhoff J.F."/>
            <person name="Rahn T."/>
            <person name="Kunzel S."/>
            <person name="Neulinger S.C."/>
        </authorList>
    </citation>
    <scope>NUCLEOTIDE SEQUENCE [LARGE SCALE GENOMIC DNA]</scope>
    <source>
        <strain evidence="1 2">DSM 161</strain>
    </source>
</reference>
<organism evidence="1 2">
    <name type="scientific">Rhodopila globiformis</name>
    <name type="common">Rhodopseudomonas globiformis</name>
    <dbReference type="NCBI Taxonomy" id="1071"/>
    <lineage>
        <taxon>Bacteria</taxon>
        <taxon>Pseudomonadati</taxon>
        <taxon>Pseudomonadota</taxon>
        <taxon>Alphaproteobacteria</taxon>
        <taxon>Acetobacterales</taxon>
        <taxon>Acetobacteraceae</taxon>
        <taxon>Rhodopila</taxon>
    </lineage>
</organism>
<dbReference type="Pfam" id="PF05494">
    <property type="entry name" value="MlaC"/>
    <property type="match status" value="1"/>
</dbReference>
<dbReference type="InterPro" id="IPR008869">
    <property type="entry name" value="MlaC/ttg2D"/>
</dbReference>
<evidence type="ECO:0008006" key="3">
    <source>
        <dbReference type="Google" id="ProtNLM"/>
    </source>
</evidence>
<dbReference type="AlphaFoldDB" id="A0A2S6NNH1"/>
<proteinExistence type="predicted"/>
<dbReference type="PANTHER" id="PTHR36573:SF1">
    <property type="entry name" value="INTERMEMBRANE PHOSPHOLIPID TRANSPORT SYSTEM BINDING PROTEIN MLAC"/>
    <property type="match status" value="1"/>
</dbReference>
<dbReference type="InterPro" id="IPR017842">
    <property type="entry name" value="Hopanoid_biosyn-assoc_HpnM"/>
</dbReference>
<dbReference type="NCBIfam" id="TIGR03481">
    <property type="entry name" value="HpnM"/>
    <property type="match status" value="1"/>
</dbReference>
<dbReference type="Proteomes" id="UP000239724">
    <property type="component" value="Unassembled WGS sequence"/>
</dbReference>
<protein>
    <recommendedName>
        <fullName evidence="3">Hopanoid biosynthesis protein HpnM</fullName>
    </recommendedName>
</protein>
<sequence length="226" mass="24229">MAIMMKNSNRDMTTARSGLRRRSLLALGLAAVAPLGRHAVANPAPAGAIAIIARFDEALLALMRADAQTVFSRRFELLAPSVDQTFDLPAVLAVSVGPAWTNLPPDQKNELLAEFRRYTVASYVANFDNYAGQHFAILPETRGLGAGRVIVQTRLIPVSGDATRLDYVMQLTSSGWKAVDVLADGSISHVAVQRSDFRRILSRGGGNALLASLRRKTSDLSGGTVA</sequence>
<evidence type="ECO:0000313" key="1">
    <source>
        <dbReference type="EMBL" id="PPQ38845.1"/>
    </source>
</evidence>
<dbReference type="PANTHER" id="PTHR36573">
    <property type="entry name" value="INTERMEMBRANE PHOSPHOLIPID TRANSPORT SYSTEM BINDING PROTEIN MLAC"/>
    <property type="match status" value="1"/>
</dbReference>
<dbReference type="InterPro" id="IPR042245">
    <property type="entry name" value="Tgt2/MlaC_sf"/>
</dbReference>